<evidence type="ECO:0000313" key="2">
    <source>
        <dbReference type="Proteomes" id="UP000190648"/>
    </source>
</evidence>
<dbReference type="AlphaFoldDB" id="A0A1V4JJI2"/>
<comment type="caution">
    <text evidence="1">The sequence shown here is derived from an EMBL/GenBank/DDBJ whole genome shotgun (WGS) entry which is preliminary data.</text>
</comment>
<keyword evidence="2" id="KW-1185">Reference proteome</keyword>
<gene>
    <name evidence="1" type="ORF">AV530_009277</name>
</gene>
<dbReference type="EMBL" id="LSYS01007300">
    <property type="protein sequence ID" value="OPJ71937.1"/>
    <property type="molecule type" value="Genomic_DNA"/>
</dbReference>
<proteinExistence type="predicted"/>
<sequence length="77" mass="9011">MEGEAEEKELFYLRLRERKYKYQIHSTLKDGLQKVLFVFKYSAPVLLSSSIVPYPASCPCHTLRVQDVIGNRKQHLN</sequence>
<dbReference type="Proteomes" id="UP000190648">
    <property type="component" value="Unassembled WGS sequence"/>
</dbReference>
<evidence type="ECO:0000313" key="1">
    <source>
        <dbReference type="EMBL" id="OPJ71937.1"/>
    </source>
</evidence>
<organism evidence="1 2">
    <name type="scientific">Patagioenas fasciata monilis</name>
    <dbReference type="NCBI Taxonomy" id="372326"/>
    <lineage>
        <taxon>Eukaryota</taxon>
        <taxon>Metazoa</taxon>
        <taxon>Chordata</taxon>
        <taxon>Craniata</taxon>
        <taxon>Vertebrata</taxon>
        <taxon>Euteleostomi</taxon>
        <taxon>Archelosauria</taxon>
        <taxon>Archosauria</taxon>
        <taxon>Dinosauria</taxon>
        <taxon>Saurischia</taxon>
        <taxon>Theropoda</taxon>
        <taxon>Coelurosauria</taxon>
        <taxon>Aves</taxon>
        <taxon>Neognathae</taxon>
        <taxon>Neoaves</taxon>
        <taxon>Columbimorphae</taxon>
        <taxon>Columbiformes</taxon>
        <taxon>Columbidae</taxon>
        <taxon>Patagioenas</taxon>
    </lineage>
</organism>
<protein>
    <submittedName>
        <fullName evidence="1">Uncharacterized protein</fullName>
    </submittedName>
</protein>
<reference evidence="1 2" key="1">
    <citation type="submission" date="2016-02" db="EMBL/GenBank/DDBJ databases">
        <title>Band-tailed pigeon sequencing and assembly.</title>
        <authorList>
            <person name="Soares A.E."/>
            <person name="Novak B.J."/>
            <person name="Rice E.S."/>
            <person name="O'Connell B."/>
            <person name="Chang D."/>
            <person name="Weber S."/>
            <person name="Shapiro B."/>
        </authorList>
    </citation>
    <scope>NUCLEOTIDE SEQUENCE [LARGE SCALE GENOMIC DNA]</scope>
    <source>
        <strain evidence="1">BTP2013</strain>
        <tissue evidence="1">Blood</tissue>
    </source>
</reference>
<accession>A0A1V4JJI2</accession>
<name>A0A1V4JJI2_PATFA</name>
<dbReference type="OrthoDB" id="10594795at2759"/>